<dbReference type="InterPro" id="IPR027417">
    <property type="entry name" value="P-loop_NTPase"/>
</dbReference>
<accession>A0A8H5CPA3</accession>
<feature type="repeat" description="WD" evidence="2">
    <location>
        <begin position="745"/>
        <end position="779"/>
    </location>
</feature>
<feature type="domain" description="Nephrocystin 3-like N-terminal" evidence="3">
    <location>
        <begin position="190"/>
        <end position="367"/>
    </location>
</feature>
<dbReference type="Pfam" id="PF00400">
    <property type="entry name" value="WD40"/>
    <property type="match status" value="1"/>
</dbReference>
<dbReference type="PANTHER" id="PTHR10039">
    <property type="entry name" value="AMELOGENIN"/>
    <property type="match status" value="1"/>
</dbReference>
<dbReference type="SMART" id="SM00320">
    <property type="entry name" value="WD40"/>
    <property type="match status" value="3"/>
</dbReference>
<organism evidence="4 5">
    <name type="scientific">Leucocoprinus leucothites</name>
    <dbReference type="NCBI Taxonomy" id="201217"/>
    <lineage>
        <taxon>Eukaryota</taxon>
        <taxon>Fungi</taxon>
        <taxon>Dikarya</taxon>
        <taxon>Basidiomycota</taxon>
        <taxon>Agaricomycotina</taxon>
        <taxon>Agaricomycetes</taxon>
        <taxon>Agaricomycetidae</taxon>
        <taxon>Agaricales</taxon>
        <taxon>Agaricineae</taxon>
        <taxon>Agaricaceae</taxon>
        <taxon>Leucocoprinus</taxon>
    </lineage>
</organism>
<dbReference type="InterPro" id="IPR056884">
    <property type="entry name" value="NPHP3-like_N"/>
</dbReference>
<proteinExistence type="predicted"/>
<dbReference type="InterPro" id="IPR015943">
    <property type="entry name" value="WD40/YVTN_repeat-like_dom_sf"/>
</dbReference>
<dbReference type="SUPFAM" id="SSF52540">
    <property type="entry name" value="P-loop containing nucleoside triphosphate hydrolases"/>
    <property type="match status" value="1"/>
</dbReference>
<dbReference type="Gene3D" id="3.40.50.300">
    <property type="entry name" value="P-loop containing nucleotide triphosphate hydrolases"/>
    <property type="match status" value="1"/>
</dbReference>
<dbReference type="Proteomes" id="UP000559027">
    <property type="component" value="Unassembled WGS sequence"/>
</dbReference>
<dbReference type="AlphaFoldDB" id="A0A8H5CPA3"/>
<comment type="caution">
    <text evidence="4">The sequence shown here is derived from an EMBL/GenBank/DDBJ whole genome shotgun (WGS) entry which is preliminary data.</text>
</comment>
<evidence type="ECO:0000313" key="4">
    <source>
        <dbReference type="EMBL" id="KAF5344551.1"/>
    </source>
</evidence>
<evidence type="ECO:0000256" key="2">
    <source>
        <dbReference type="PROSITE-ProRule" id="PRU00221"/>
    </source>
</evidence>
<dbReference type="OrthoDB" id="163438at2759"/>
<dbReference type="PANTHER" id="PTHR10039:SF14">
    <property type="entry name" value="NACHT DOMAIN-CONTAINING PROTEIN"/>
    <property type="match status" value="1"/>
</dbReference>
<keyword evidence="5" id="KW-1185">Reference proteome</keyword>
<dbReference type="SUPFAM" id="SSF50978">
    <property type="entry name" value="WD40 repeat-like"/>
    <property type="match status" value="1"/>
</dbReference>
<sequence>MAGGTFPKIGNKSMLYYDLEMHSVFSTLSLTTLCYGVCLALPVQWKKLITQRTSTVGVQVIVKPKPRLPSGPGGLNQEAVALPPLLARVHPGPFSPPFQECTALPFETVSQHGQDPSHSHALNNAITPGSQLQHSRENIISNSTIIGSVIQYPDAAPLPFPDSYDGQKLKKALVEGLEFVPLARECMQDTCVAILSDVNARIHDSEDSNIIWIKGFPGVGKSALASTIVSRLREQGELLSYFVFDRAKPTITTTRALWRRISWDLVRLYPAARPSLLKRIDDETFDVNSPNIVSLFTSLIIEPLSHLHRGEPRDAQLHQPVVVVIDAADECGGLEGPRSNDRKALLKTLERWHSELPKDFKLVFTSREEDDIKRRISPISTHIHVSIDTKEASSDIHRYLEDRLEDIADAYPELPVNWAHQTANHLAKRAAGVFIWATTIANFIEAGEPQSRLKAIDAGLGLWGKQGSLYALYASILKVSFGGLHGEEAEAFKTVVGAMVFAQRPFDDSDFTAMSPVVTGSMLRYICKGLRSVIDEDAPLRFVHQSFVDFLLSAECPYEFAIREQQQQLSTLCLATLSKQLRFNICDLETSSLKNADVPDIEIKVKAGIPSLLSYASCFLAEHLRHTAFDECLMVHLRVVFKEKLLYWLEVMSLLEEMHRVVPILRMVADWITARDGDLTEFVCDALRFIMAFTIPIMQSAPHIYLSALPFAPEESLVAKYFLPRFPQLLALDTSKPSRWSLMRITAIALSPDEKIFASGDEGGDICIWDSETGILISGPLIQYVMGRHLAFSLAFSPNGKYLLATYGKERMVIWDVESGKEHLCFGGFSEGSGSSPLHGDTSEGIISAVYSKDGHMIVSISEYDDPTHNDKFHYRCRVRSWDTSTGSLAHILLDLPGSGHDYLLSPDAHFLVSWGHANGTPLRVWDLTERPPRGVIEQNAIDEESSWTLAFSTDGISYWLWLAYQTMSV</sequence>
<evidence type="ECO:0000259" key="3">
    <source>
        <dbReference type="Pfam" id="PF24883"/>
    </source>
</evidence>
<dbReference type="EMBL" id="JAACJO010000061">
    <property type="protein sequence ID" value="KAF5344551.1"/>
    <property type="molecule type" value="Genomic_DNA"/>
</dbReference>
<keyword evidence="2" id="KW-0853">WD repeat</keyword>
<evidence type="ECO:0000256" key="1">
    <source>
        <dbReference type="ARBA" id="ARBA00022737"/>
    </source>
</evidence>
<protein>
    <recommendedName>
        <fullName evidence="3">Nephrocystin 3-like N-terminal domain-containing protein</fullName>
    </recommendedName>
</protein>
<dbReference type="InterPro" id="IPR001680">
    <property type="entry name" value="WD40_rpt"/>
</dbReference>
<reference evidence="4 5" key="1">
    <citation type="journal article" date="2020" name="ISME J.">
        <title>Uncovering the hidden diversity of litter-decomposition mechanisms in mushroom-forming fungi.</title>
        <authorList>
            <person name="Floudas D."/>
            <person name="Bentzer J."/>
            <person name="Ahren D."/>
            <person name="Johansson T."/>
            <person name="Persson P."/>
            <person name="Tunlid A."/>
        </authorList>
    </citation>
    <scope>NUCLEOTIDE SEQUENCE [LARGE SCALE GENOMIC DNA]</scope>
    <source>
        <strain evidence="4 5">CBS 146.42</strain>
    </source>
</reference>
<name>A0A8H5CPA3_9AGAR</name>
<evidence type="ECO:0000313" key="5">
    <source>
        <dbReference type="Proteomes" id="UP000559027"/>
    </source>
</evidence>
<dbReference type="PROSITE" id="PS50082">
    <property type="entry name" value="WD_REPEATS_2"/>
    <property type="match status" value="1"/>
</dbReference>
<keyword evidence="1" id="KW-0677">Repeat</keyword>
<dbReference type="InterPro" id="IPR036322">
    <property type="entry name" value="WD40_repeat_dom_sf"/>
</dbReference>
<dbReference type="Gene3D" id="2.130.10.10">
    <property type="entry name" value="YVTN repeat-like/Quinoprotein amine dehydrogenase"/>
    <property type="match status" value="2"/>
</dbReference>
<dbReference type="Pfam" id="PF24883">
    <property type="entry name" value="NPHP3_N"/>
    <property type="match status" value="1"/>
</dbReference>
<gene>
    <name evidence="4" type="ORF">D9756_011529</name>
</gene>